<dbReference type="AlphaFoldDB" id="A0A6A8HW21"/>
<dbReference type="EMBL" id="WKOD01000018">
    <property type="protein sequence ID" value="MSA68800.1"/>
    <property type="molecule type" value="Genomic_DNA"/>
</dbReference>
<reference evidence="1" key="1">
    <citation type="journal article" date="2019" name="Nat. Med.">
        <title>A library of human gut bacterial isolates paired with longitudinal multiomics data enables mechanistic microbiome research.</title>
        <authorList>
            <person name="Poyet M."/>
            <person name="Groussin M."/>
            <person name="Gibbons S.M."/>
            <person name="Avila-Pacheco J."/>
            <person name="Jiang X."/>
            <person name="Kearney S.M."/>
            <person name="Perrotta A.R."/>
            <person name="Berdy B."/>
            <person name="Zhao S."/>
            <person name="Lieberman T.D."/>
            <person name="Swanson P.K."/>
            <person name="Smith M."/>
            <person name="Roesemann S."/>
            <person name="Alexander J.E."/>
            <person name="Rich S.A."/>
            <person name="Livny J."/>
            <person name="Vlamakis H."/>
            <person name="Clish C."/>
            <person name="Bullock K."/>
            <person name="Deik A."/>
            <person name="Scott J."/>
            <person name="Pierce K.A."/>
            <person name="Xavier R.J."/>
            <person name="Alm E.J."/>
        </authorList>
    </citation>
    <scope>NUCLEOTIDE SEQUENCE</scope>
    <source>
        <strain evidence="1">BIOML-A18</strain>
    </source>
</reference>
<protein>
    <recommendedName>
        <fullName evidence="2">PepSY domain-containing protein</fullName>
    </recommendedName>
</protein>
<name>A0A6A8HW21_9LACO</name>
<gene>
    <name evidence="1" type="ORF">GKC89_06845</name>
</gene>
<accession>A0A6A8HW21</accession>
<organism evidence="1">
    <name type="scientific">Ligilactobacillus ruminis</name>
    <dbReference type="NCBI Taxonomy" id="1623"/>
    <lineage>
        <taxon>Bacteria</taxon>
        <taxon>Bacillati</taxon>
        <taxon>Bacillota</taxon>
        <taxon>Bacilli</taxon>
        <taxon>Lactobacillales</taxon>
        <taxon>Lactobacillaceae</taxon>
        <taxon>Ligilactobacillus</taxon>
    </lineage>
</organism>
<evidence type="ECO:0008006" key="2">
    <source>
        <dbReference type="Google" id="ProtNLM"/>
    </source>
</evidence>
<sequence length="123" mass="13892">MLAELCYNLGNASGGNKLKKENILLLAASGFIVANLFAKTIEKHARLSPRKVLFDIKKELNKDKGFYDGWIEHKTVPFKKFALTHDAYHGGILKKENAKLACYEFWVDSKTGSILKICRTAQF</sequence>
<comment type="caution">
    <text evidence="1">The sequence shown here is derived from an EMBL/GenBank/DDBJ whole genome shotgun (WGS) entry which is preliminary data.</text>
</comment>
<evidence type="ECO:0000313" key="1">
    <source>
        <dbReference type="EMBL" id="MSA68800.1"/>
    </source>
</evidence>
<proteinExistence type="predicted"/>